<feature type="signal peptide" evidence="2">
    <location>
        <begin position="1"/>
        <end position="25"/>
    </location>
</feature>
<evidence type="ECO:0000256" key="2">
    <source>
        <dbReference type="SAM" id="SignalP"/>
    </source>
</evidence>
<dbReference type="EMBL" id="BRXZ01004531">
    <property type="protein sequence ID" value="GMH50651.1"/>
    <property type="molecule type" value="Genomic_DNA"/>
</dbReference>
<feature type="region of interest" description="Disordered" evidence="1">
    <location>
        <begin position="84"/>
        <end position="152"/>
    </location>
</feature>
<dbReference type="AlphaFoldDB" id="A0A9W6ZED6"/>
<proteinExistence type="predicted"/>
<accession>A0A9W6ZED6</accession>
<dbReference type="Proteomes" id="UP001165082">
    <property type="component" value="Unassembled WGS sequence"/>
</dbReference>
<protein>
    <submittedName>
        <fullName evidence="3">Uncharacterized protein</fullName>
    </submittedName>
</protein>
<keyword evidence="2" id="KW-0732">Signal</keyword>
<evidence type="ECO:0000313" key="3">
    <source>
        <dbReference type="EMBL" id="GMH50651.1"/>
    </source>
</evidence>
<comment type="caution">
    <text evidence="3">The sequence shown here is derived from an EMBL/GenBank/DDBJ whole genome shotgun (WGS) entry which is preliminary data.</text>
</comment>
<gene>
    <name evidence="3" type="ORF">TrRE_jg3559</name>
</gene>
<feature type="compositionally biased region" description="Acidic residues" evidence="1">
    <location>
        <begin position="27"/>
        <end position="40"/>
    </location>
</feature>
<reference evidence="3" key="1">
    <citation type="submission" date="2022-07" db="EMBL/GenBank/DDBJ databases">
        <title>Genome analysis of Parmales, a sister group of diatoms, reveals the evolutionary specialization of diatoms from phago-mixotrophs to photoautotrophs.</title>
        <authorList>
            <person name="Ban H."/>
            <person name="Sato S."/>
            <person name="Yoshikawa S."/>
            <person name="Kazumasa Y."/>
            <person name="Nakamura Y."/>
            <person name="Ichinomiya M."/>
            <person name="Saitoh K."/>
            <person name="Sato N."/>
            <person name="Blanc-Mathieu R."/>
            <person name="Endo H."/>
            <person name="Kuwata A."/>
            <person name="Ogata H."/>
        </authorList>
    </citation>
    <scope>NUCLEOTIDE SEQUENCE</scope>
</reference>
<evidence type="ECO:0000256" key="1">
    <source>
        <dbReference type="SAM" id="MobiDB-lite"/>
    </source>
</evidence>
<feature type="compositionally biased region" description="Polar residues" evidence="1">
    <location>
        <begin position="1"/>
        <end position="18"/>
    </location>
</feature>
<keyword evidence="4" id="KW-1185">Reference proteome</keyword>
<organism evidence="3 4">
    <name type="scientific">Triparma retinervis</name>
    <dbReference type="NCBI Taxonomy" id="2557542"/>
    <lineage>
        <taxon>Eukaryota</taxon>
        <taxon>Sar</taxon>
        <taxon>Stramenopiles</taxon>
        <taxon>Ochrophyta</taxon>
        <taxon>Bolidophyceae</taxon>
        <taxon>Parmales</taxon>
        <taxon>Triparmaceae</taxon>
        <taxon>Triparma</taxon>
    </lineage>
</organism>
<feature type="chain" id="PRO_5040765010" evidence="2">
    <location>
        <begin position="26"/>
        <end position="152"/>
    </location>
</feature>
<feature type="region of interest" description="Disordered" evidence="1">
    <location>
        <begin position="1"/>
        <end position="40"/>
    </location>
</feature>
<evidence type="ECO:0000313" key="4">
    <source>
        <dbReference type="Proteomes" id="UP001165082"/>
    </source>
</evidence>
<sequence>MIRPSRPSSATSLFTFPLTSPVVEGGDCADEDDDGEADDDDVRTWRLQTAASRWRRDWGVATAPPSYLYASQISTNTSAVSTGLWSGRDDGRASLGTGGGAGTGTAWPATGGLGGRDQQRSLTLPLSPPPPVIAKSSHVNTSPSEDVTPKVG</sequence>
<name>A0A9W6ZED6_9STRA</name>